<keyword evidence="2" id="KW-1185">Reference proteome</keyword>
<accession>A0AAE8XAN5</accession>
<evidence type="ECO:0000313" key="1">
    <source>
        <dbReference type="EMBL" id="UAJ16894.1"/>
    </source>
</evidence>
<sequence length="194" mass="22668">MWVQIINEYGLDEALLGLGLSFGKTSNFSSPLPNGLRLSMYERATRLAGLGKGHDKFLRAITVTLDIQAPLYFWSEFDTYKVGTVAQSESKMHTLLKTPLSQECFEEPIWFRLLNLLEDLRQQGCFDTLLNNLPMSFLQRRIVTCNYAVLRNIYIQRNQHKLPQWHEFCRYLYENLKYPELFEFGEGKGEQRSV</sequence>
<name>A0AAE8XAN5_9CAUD</name>
<evidence type="ECO:0000313" key="2">
    <source>
        <dbReference type="Proteomes" id="UP000827424"/>
    </source>
</evidence>
<dbReference type="Proteomes" id="UP000827424">
    <property type="component" value="Segment"/>
</dbReference>
<protein>
    <submittedName>
        <fullName evidence="1">Uncharacterized protein</fullName>
    </submittedName>
</protein>
<reference evidence="1" key="1">
    <citation type="submission" date="2021-07" db="EMBL/GenBank/DDBJ databases">
        <title>A sheep in wolf's clothing: the temperate origins of bacteriophage T7.</title>
        <authorList>
            <person name="Boeckman J.X."/>
            <person name="Korn A."/>
            <person name="Yao G."/>
            <person name="Ravindran A."/>
            <person name="Gonzalez C."/>
            <person name="Gill J."/>
        </authorList>
    </citation>
    <scope>NUCLEOTIDE SEQUENCE</scope>
</reference>
<proteinExistence type="predicted"/>
<gene>
    <name evidence="1" type="ORF">CPT_ProddE_014</name>
</gene>
<dbReference type="EMBL" id="MZ666938">
    <property type="protein sequence ID" value="UAJ16894.1"/>
    <property type="molecule type" value="Genomic_DNA"/>
</dbReference>
<organism evidence="1 2">
    <name type="scientific">Desulfovibrio phage ProddE</name>
    <dbReference type="NCBI Taxonomy" id="2866661"/>
    <lineage>
        <taxon>Viruses</taxon>
        <taxon>Duplodnaviria</taxon>
        <taxon>Heunggongvirae</taxon>
        <taxon>Uroviricota</taxon>
        <taxon>Caudoviricetes</taxon>
        <taxon>Autographivirales</taxon>
        <taxon>Autographivirales incertae sedis</taxon>
        <taxon>Proddevirus</taxon>
        <taxon>Proddevirus proddE</taxon>
    </lineage>
</organism>